<evidence type="ECO:0000313" key="3">
    <source>
        <dbReference type="EMBL" id="EGV42854.1"/>
    </source>
</evidence>
<dbReference type="eggNOG" id="COG0736">
    <property type="taxonomic scope" value="Bacteria"/>
</dbReference>
<dbReference type="OrthoDB" id="663853at2"/>
<dbReference type="AlphaFoldDB" id="G2EFD0"/>
<dbReference type="InterPro" id="IPR037143">
    <property type="entry name" value="4-PPantetheinyl_Trfase_dom_sf"/>
</dbReference>
<dbReference type="Proteomes" id="UP000003730">
    <property type="component" value="Unassembled WGS sequence"/>
</dbReference>
<evidence type="ECO:0000256" key="1">
    <source>
        <dbReference type="ARBA" id="ARBA00022679"/>
    </source>
</evidence>
<protein>
    <submittedName>
        <fullName evidence="3">4-phosphopantetheinyl transferase family protein</fullName>
    </submittedName>
</protein>
<evidence type="ECO:0000313" key="4">
    <source>
        <dbReference type="Proteomes" id="UP000003730"/>
    </source>
</evidence>
<accession>G2EFD0</accession>
<sequence>MIGNDIIDLKETKRSTNWERRGFLDKIFTEKERKMISEAIDPFKTVWKLWSMKESAYKVFIQAGGKRFYNPKRIECRFEDGFDQVSIGFLNLKTETISTDDYILSTAKMDDADSKSFICNVPEIDIKEQSAFLKQKLITDFSTHYNLNLAYLAIKKTEVGVPKLLYKGKDLVVSFSLTHHGIYGSYSILNF</sequence>
<keyword evidence="4" id="KW-1185">Reference proteome</keyword>
<feature type="domain" description="4'-phosphopantetheinyl transferase" evidence="2">
    <location>
        <begin position="2"/>
        <end position="80"/>
    </location>
</feature>
<reference evidence="3 4" key="1">
    <citation type="journal article" date="2008" name="Int. J. Syst. Evol. Microbiol.">
        <title>Bizionia argentinensis sp. nov., isolated from surface marine water in Antarctica.</title>
        <authorList>
            <person name="Bercovich A."/>
            <person name="Vazquez S.C."/>
            <person name="Yankilevich P."/>
            <person name="Coria S.H."/>
            <person name="Foti M."/>
            <person name="Hernandez E."/>
            <person name="Vidal A."/>
            <person name="Ruberto L."/>
            <person name="Melo C."/>
            <person name="Marenssi S."/>
            <person name="Criscuolo M."/>
            <person name="Memoli M."/>
            <person name="Arguelles M."/>
            <person name="Mac Cormack W.P."/>
        </authorList>
    </citation>
    <scope>NUCLEOTIDE SEQUENCE [LARGE SCALE GENOMIC DNA]</scope>
    <source>
        <strain evidence="3 4">JUB59</strain>
    </source>
</reference>
<evidence type="ECO:0000259" key="2">
    <source>
        <dbReference type="Pfam" id="PF01648"/>
    </source>
</evidence>
<dbReference type="Gene3D" id="3.90.470.20">
    <property type="entry name" value="4'-phosphopantetheinyl transferase domain"/>
    <property type="match status" value="1"/>
</dbReference>
<name>G2EFD0_9FLAO</name>
<dbReference type="Pfam" id="PF01648">
    <property type="entry name" value="ACPS"/>
    <property type="match status" value="1"/>
</dbReference>
<comment type="caution">
    <text evidence="3">The sequence shown here is derived from an EMBL/GenBank/DDBJ whole genome shotgun (WGS) entry which is preliminary data.</text>
</comment>
<dbReference type="RefSeq" id="WP_008638241.1">
    <property type="nucleotide sequence ID" value="NZ_AFXZ01000038.1"/>
</dbReference>
<dbReference type="STRING" id="1046627.BZARG_2064"/>
<dbReference type="GO" id="GO:0008897">
    <property type="term" value="F:holo-[acyl-carrier-protein] synthase activity"/>
    <property type="evidence" value="ECO:0007669"/>
    <property type="project" value="InterPro"/>
</dbReference>
<proteinExistence type="predicted"/>
<dbReference type="SUPFAM" id="SSF56214">
    <property type="entry name" value="4'-phosphopantetheinyl transferase"/>
    <property type="match status" value="1"/>
</dbReference>
<dbReference type="EMBL" id="AFXZ01000038">
    <property type="protein sequence ID" value="EGV42854.1"/>
    <property type="molecule type" value="Genomic_DNA"/>
</dbReference>
<keyword evidence="1 3" id="KW-0808">Transferase</keyword>
<dbReference type="InterPro" id="IPR008278">
    <property type="entry name" value="4-PPantetheinyl_Trfase_dom"/>
</dbReference>
<dbReference type="PATRIC" id="fig|1046627.3.peg.2222"/>
<dbReference type="GO" id="GO:0000287">
    <property type="term" value="F:magnesium ion binding"/>
    <property type="evidence" value="ECO:0007669"/>
    <property type="project" value="InterPro"/>
</dbReference>
<gene>
    <name evidence="3" type="ORF">BZARG_2064</name>
</gene>
<organism evidence="3 4">
    <name type="scientific">Bizionia argentinensis JUB59</name>
    <dbReference type="NCBI Taxonomy" id="1046627"/>
    <lineage>
        <taxon>Bacteria</taxon>
        <taxon>Pseudomonadati</taxon>
        <taxon>Bacteroidota</taxon>
        <taxon>Flavobacteriia</taxon>
        <taxon>Flavobacteriales</taxon>
        <taxon>Flavobacteriaceae</taxon>
        <taxon>Bizionia</taxon>
    </lineage>
</organism>